<sequence length="569" mass="64017">MSQIQSLADCRRNFFAALAPPPVLKVSDWADEYRILSSEASAEPGRWNTDRAPYQREMLDSVCDPEVERVTCMTSAQVGKTELLLNVSGFFMHHDPSPIMTVQPTVDMAKAYSTDRLSPMIRDCPHLASLVDGGQKDKVLHKTFTGGHITLVGSNSPSSLASRPIRIVLADEVDRYPFSAGAEGDPFNLAVKRTTTFWNRKIFAVSTPTIRGSSRIEQMYELSDKRRWHLPCPECGHLQPLTWGQITFEPVGHSCIECGTVSTEFAWKSQKGIWIPERPEVKNHRGYHLNELVSPWRMWQQVIDDFKAAKGSPETLKTWVNTSLGESFQSEGDSLTTSEIANRRETYSADVPAEVVTLSAGVDVQADRLEILVIGSGQKGELWNIDFQIIRGDPSQPLVWKALDQYLLEPMKSEKGHLMRVRTCFIDTGYLGDHVRMFTKPRESRGVFGCRGSSARDKVFFTNRPSTSNEQKAAVYQLGVSDGKDKLFQQLKINMPGAGYIHYPRKLCFDDEFFEQLTSERAEIRYKDGRPQRVYVAQRKRNEALDITLYAIAANQHFISNYVAGGGCG</sequence>
<dbReference type="EMBL" id="JBHRTD010000001">
    <property type="protein sequence ID" value="MFC3136639.1"/>
    <property type="molecule type" value="Genomic_DNA"/>
</dbReference>
<dbReference type="Pfam" id="PF05876">
    <property type="entry name" value="GpA_ATPase"/>
    <property type="match status" value="1"/>
</dbReference>
<name>A0ABV7G588_9GAMM</name>
<feature type="domain" description="Terminase large subunit GpA endonuclease" evidence="2">
    <location>
        <begin position="284"/>
        <end position="558"/>
    </location>
</feature>
<dbReference type="RefSeq" id="WP_248936442.1">
    <property type="nucleotide sequence ID" value="NZ_JAKILF010000005.1"/>
</dbReference>
<evidence type="ECO:0000259" key="1">
    <source>
        <dbReference type="Pfam" id="PF05876"/>
    </source>
</evidence>
<dbReference type="Proteomes" id="UP001595621">
    <property type="component" value="Unassembled WGS sequence"/>
</dbReference>
<comment type="caution">
    <text evidence="3">The sequence shown here is derived from an EMBL/GenBank/DDBJ whole genome shotgun (WGS) entry which is preliminary data.</text>
</comment>
<accession>A0ABV7G588</accession>
<evidence type="ECO:0000259" key="2">
    <source>
        <dbReference type="Pfam" id="PF20454"/>
    </source>
</evidence>
<dbReference type="PANTHER" id="PTHR34413:SF2">
    <property type="entry name" value="PROPHAGE TAIL FIBER ASSEMBLY PROTEIN HOMOLOG TFAE-RELATED"/>
    <property type="match status" value="1"/>
</dbReference>
<evidence type="ECO:0000313" key="3">
    <source>
        <dbReference type="EMBL" id="MFC3136639.1"/>
    </source>
</evidence>
<dbReference type="InterPro" id="IPR008866">
    <property type="entry name" value="Phage_lambda_GpA-like"/>
</dbReference>
<dbReference type="InterPro" id="IPR046454">
    <property type="entry name" value="GpA_endonuclease"/>
</dbReference>
<dbReference type="HAMAP" id="MF_04144">
    <property type="entry name" value="TERL_LAMBDA"/>
    <property type="match status" value="1"/>
</dbReference>
<dbReference type="InterPro" id="IPR046453">
    <property type="entry name" value="GpA_ATPase"/>
</dbReference>
<feature type="domain" description="Phage terminase large subunit GpA ATPase" evidence="1">
    <location>
        <begin position="41"/>
        <end position="274"/>
    </location>
</feature>
<gene>
    <name evidence="3" type="ORF">ACFOE0_00340</name>
</gene>
<organism evidence="3 4">
    <name type="scientific">Shewanella submarina</name>
    <dbReference type="NCBI Taxonomy" id="2016376"/>
    <lineage>
        <taxon>Bacteria</taxon>
        <taxon>Pseudomonadati</taxon>
        <taxon>Pseudomonadota</taxon>
        <taxon>Gammaproteobacteria</taxon>
        <taxon>Alteromonadales</taxon>
        <taxon>Shewanellaceae</taxon>
        <taxon>Shewanella</taxon>
    </lineage>
</organism>
<keyword evidence="4" id="KW-1185">Reference proteome</keyword>
<dbReference type="Pfam" id="PF20454">
    <property type="entry name" value="GpA_nuclease"/>
    <property type="match status" value="1"/>
</dbReference>
<protein>
    <submittedName>
        <fullName evidence="3">Phage terminase large subunit family protein</fullName>
    </submittedName>
</protein>
<dbReference type="InterPro" id="IPR027417">
    <property type="entry name" value="P-loop_NTPase"/>
</dbReference>
<proteinExistence type="inferred from homology"/>
<evidence type="ECO:0000313" key="4">
    <source>
        <dbReference type="Proteomes" id="UP001595621"/>
    </source>
</evidence>
<reference evidence="4" key="1">
    <citation type="journal article" date="2019" name="Int. J. Syst. Evol. Microbiol.">
        <title>The Global Catalogue of Microorganisms (GCM) 10K type strain sequencing project: providing services to taxonomists for standard genome sequencing and annotation.</title>
        <authorList>
            <consortium name="The Broad Institute Genomics Platform"/>
            <consortium name="The Broad Institute Genome Sequencing Center for Infectious Disease"/>
            <person name="Wu L."/>
            <person name="Ma J."/>
        </authorList>
    </citation>
    <scope>NUCLEOTIDE SEQUENCE [LARGE SCALE GENOMIC DNA]</scope>
    <source>
        <strain evidence="4">KCTC 52277</strain>
    </source>
</reference>
<dbReference type="PANTHER" id="PTHR34413">
    <property type="entry name" value="PROPHAGE TAIL FIBER ASSEMBLY PROTEIN HOMOLOG TFAE-RELATED-RELATED"/>
    <property type="match status" value="1"/>
</dbReference>
<dbReference type="Gene3D" id="3.40.50.300">
    <property type="entry name" value="P-loop containing nucleotide triphosphate hydrolases"/>
    <property type="match status" value="1"/>
</dbReference>
<dbReference type="InterPro" id="IPR051220">
    <property type="entry name" value="TFA_Chaperone"/>
</dbReference>